<name>A0A9Q2NVZ7_9RHOB</name>
<evidence type="ECO:0000313" key="3">
    <source>
        <dbReference type="Proteomes" id="UP000755667"/>
    </source>
</evidence>
<dbReference type="OrthoDB" id="5421259at2"/>
<dbReference type="Proteomes" id="UP000809440">
    <property type="component" value="Unassembled WGS sequence"/>
</dbReference>
<comment type="caution">
    <text evidence="1">The sequence shown here is derived from an EMBL/GenBank/DDBJ whole genome shotgun (WGS) entry which is preliminary data.</text>
</comment>
<accession>A0A9Q2NVZ7</accession>
<gene>
    <name evidence="1" type="ORF">JQX41_05275</name>
    <name evidence="2" type="ORF">JQX48_05275</name>
</gene>
<dbReference type="AlphaFoldDB" id="A0A9Q2NVZ7"/>
<organism evidence="1 3">
    <name type="scientific">Marivita cryptomonadis</name>
    <dbReference type="NCBI Taxonomy" id="505252"/>
    <lineage>
        <taxon>Bacteria</taxon>
        <taxon>Pseudomonadati</taxon>
        <taxon>Pseudomonadota</taxon>
        <taxon>Alphaproteobacteria</taxon>
        <taxon>Rhodobacterales</taxon>
        <taxon>Roseobacteraceae</taxon>
        <taxon>Marivita</taxon>
    </lineage>
</organism>
<reference evidence="1 4" key="1">
    <citation type="submission" date="2021-01" db="EMBL/GenBank/DDBJ databases">
        <title>Diatom-associated Roseobacters Show Island Model of Population Structure.</title>
        <authorList>
            <person name="Qu L."/>
            <person name="Feng X."/>
            <person name="Chen Y."/>
            <person name="Li L."/>
            <person name="Wang X."/>
            <person name="Hu Z."/>
            <person name="Wang H."/>
            <person name="Luo H."/>
        </authorList>
    </citation>
    <scope>NUCLEOTIDE SEQUENCE</scope>
    <source>
        <strain evidence="2 4">CC28-63</strain>
        <strain evidence="1">CC28-69</strain>
    </source>
</reference>
<dbReference type="EMBL" id="JAFBXE010000003">
    <property type="protein sequence ID" value="MBM2411703.1"/>
    <property type="molecule type" value="Genomic_DNA"/>
</dbReference>
<protein>
    <submittedName>
        <fullName evidence="1">Uncharacterized protein</fullName>
    </submittedName>
</protein>
<dbReference type="RefSeq" id="WP_138488173.1">
    <property type="nucleotide sequence ID" value="NZ_JAFBWU010000003.1"/>
</dbReference>
<proteinExistence type="predicted"/>
<evidence type="ECO:0000313" key="4">
    <source>
        <dbReference type="Proteomes" id="UP000809440"/>
    </source>
</evidence>
<dbReference type="GeneID" id="62641786"/>
<sequence>MVAPPRPVFPKPQVKGTCRHCAQPLAPKDNPADALCHRPSCVTRRQIEAAADIGRRTLARDAAYLEVSRRRARPVLKAAAAAVGQPDLGQIAHGIAPRFDRPLVPLPDDRRAAFVAHLDMTLEESYAQADGIIRAPAQPEHDPDYITRRKEEQPEPVVVNASCIACQGECCLHGASRMAFIEVATINYVRWSRPDLTRDEIRDLYLSHIPETSTSDSCVYHGAFGCTLERNLRADICNRFQCRYRLALMEDYAKKPGHGAVVAGLSADHVDDPSAGAPYLRVVSVSEDHEVRVHDTLRLPGLRKGMPKF</sequence>
<dbReference type="Proteomes" id="UP000755667">
    <property type="component" value="Unassembled WGS sequence"/>
</dbReference>
<evidence type="ECO:0000313" key="2">
    <source>
        <dbReference type="EMBL" id="MBM2416370.1"/>
    </source>
</evidence>
<evidence type="ECO:0000313" key="1">
    <source>
        <dbReference type="EMBL" id="MBM2411703.1"/>
    </source>
</evidence>
<keyword evidence="4" id="KW-1185">Reference proteome</keyword>
<dbReference type="EMBL" id="JAFBXF010000003">
    <property type="protein sequence ID" value="MBM2416370.1"/>
    <property type="molecule type" value="Genomic_DNA"/>
</dbReference>